<reference evidence="2 3" key="1">
    <citation type="submission" date="2018-10" db="EMBL/GenBank/DDBJ databases">
        <title>Natrarchaeobius chitinivorans gen. nov., sp. nov., and Natrarchaeobius haloalkaliphilus sp. nov., alkaliphilic, chitin-utilizing haloarchaea from hypersaline alkaline lakes.</title>
        <authorList>
            <person name="Sorokin D.Y."/>
            <person name="Elcheninov A.G."/>
            <person name="Kostrikina N.A."/>
            <person name="Bale N.J."/>
            <person name="Sinninghe Damste J.S."/>
            <person name="Khijniak T.V."/>
            <person name="Kublanov I.V."/>
            <person name="Toshchakov S.V."/>
        </authorList>
    </citation>
    <scope>NUCLEOTIDE SEQUENCE [LARGE SCALE GENOMIC DNA]</scope>
    <source>
        <strain evidence="2 3">AArcht4T</strain>
    </source>
</reference>
<accession>A0A3N6N5M5</accession>
<feature type="compositionally biased region" description="Acidic residues" evidence="1">
    <location>
        <begin position="98"/>
        <end position="112"/>
    </location>
</feature>
<name>A0A3N6N5M5_NATCH</name>
<feature type="compositionally biased region" description="Polar residues" evidence="1">
    <location>
        <begin position="190"/>
        <end position="201"/>
    </location>
</feature>
<protein>
    <submittedName>
        <fullName evidence="2">Uncharacterized protein</fullName>
    </submittedName>
</protein>
<evidence type="ECO:0000313" key="3">
    <source>
        <dbReference type="Proteomes" id="UP000282323"/>
    </source>
</evidence>
<dbReference type="Pfam" id="PF26244">
    <property type="entry name" value="DUF8057"/>
    <property type="match status" value="1"/>
</dbReference>
<organism evidence="2 3">
    <name type="scientific">Natrarchaeobius chitinivorans</name>
    <dbReference type="NCBI Taxonomy" id="1679083"/>
    <lineage>
        <taxon>Archaea</taxon>
        <taxon>Methanobacteriati</taxon>
        <taxon>Methanobacteriota</taxon>
        <taxon>Stenosarchaea group</taxon>
        <taxon>Halobacteria</taxon>
        <taxon>Halobacteriales</taxon>
        <taxon>Natrialbaceae</taxon>
        <taxon>Natrarchaeobius</taxon>
    </lineage>
</organism>
<dbReference type="Proteomes" id="UP000282323">
    <property type="component" value="Unassembled WGS sequence"/>
</dbReference>
<dbReference type="AlphaFoldDB" id="A0A3N6N5M5"/>
<feature type="compositionally biased region" description="Basic and acidic residues" evidence="1">
    <location>
        <begin position="202"/>
        <end position="222"/>
    </location>
</feature>
<sequence length="222" mass="24434">MYEQTFDTDWQTIDDPEEVVRRAFALGVAARLGRTYPGELERLGEQTGSNYDRSFVDLAFQKGRNEAREIRQQVDDDDEVWDSLVEGKTVVEPPAESSDAEFDDTDGDDVFEDGTVPGALRRVDIDTLPDDSTDRVGQPSFLDRLGGNGPTAGPDSDRTVFGRPVDGSRGDRDESDRAENDTSPEDEVTETSSGGDNSTNGENERISDGNQRPDDEDSSDSR</sequence>
<proteinExistence type="predicted"/>
<keyword evidence="3" id="KW-1185">Reference proteome</keyword>
<dbReference type="RefSeq" id="WP_124196369.1">
    <property type="nucleotide sequence ID" value="NZ_REGA01000013.1"/>
</dbReference>
<feature type="compositionally biased region" description="Basic and acidic residues" evidence="1">
    <location>
        <begin position="155"/>
        <end position="180"/>
    </location>
</feature>
<gene>
    <name evidence="2" type="ORF">EA473_14795</name>
</gene>
<dbReference type="OrthoDB" id="252552at2157"/>
<evidence type="ECO:0000313" key="2">
    <source>
        <dbReference type="EMBL" id="RQG93592.1"/>
    </source>
</evidence>
<feature type="region of interest" description="Disordered" evidence="1">
    <location>
        <begin position="87"/>
        <end position="222"/>
    </location>
</feature>
<evidence type="ECO:0000256" key="1">
    <source>
        <dbReference type="SAM" id="MobiDB-lite"/>
    </source>
</evidence>
<comment type="caution">
    <text evidence="2">The sequence shown here is derived from an EMBL/GenBank/DDBJ whole genome shotgun (WGS) entry which is preliminary data.</text>
</comment>
<dbReference type="EMBL" id="REGA01000013">
    <property type="protein sequence ID" value="RQG93592.1"/>
    <property type="molecule type" value="Genomic_DNA"/>
</dbReference>
<dbReference type="InterPro" id="IPR058370">
    <property type="entry name" value="DUF8057"/>
</dbReference>